<evidence type="ECO:0000313" key="5">
    <source>
        <dbReference type="Ensembl" id="ENSCMIP00000004761.1"/>
    </source>
</evidence>
<dbReference type="InParanoid" id="A0A4W3GMS6"/>
<name>A0A4W3GMS6_CALMI</name>
<dbReference type="AlphaFoldDB" id="A0A4W3GMS6"/>
<dbReference type="InterPro" id="IPR050199">
    <property type="entry name" value="IgHV"/>
</dbReference>
<sequence length="118" mass="13198">QSHCPQPPTLTRKPGEALRLTCKTSGFNLATSSRYWYRQLPGKQRESLLGYHSASNKYFVAGIEIRVTVIKDFPNNIFVLIIKSLTGTQVVETPRGRGNLKWLEGSRGWGTQVVGAHK</sequence>
<dbReference type="PANTHER" id="PTHR23266">
    <property type="entry name" value="IMMUNOGLOBULIN HEAVY CHAIN"/>
    <property type="match status" value="1"/>
</dbReference>
<dbReference type="GO" id="GO:0005576">
    <property type="term" value="C:extracellular region"/>
    <property type="evidence" value="ECO:0007669"/>
    <property type="project" value="UniProtKB-ARBA"/>
</dbReference>
<dbReference type="STRING" id="7868.ENSCMIP00000004761"/>
<keyword evidence="2" id="KW-1064">Adaptive immunity</keyword>
<dbReference type="InterPro" id="IPR013106">
    <property type="entry name" value="Ig_V-set"/>
</dbReference>
<dbReference type="GO" id="GO:0019814">
    <property type="term" value="C:immunoglobulin complex"/>
    <property type="evidence" value="ECO:0007669"/>
    <property type="project" value="UniProtKB-KW"/>
</dbReference>
<keyword evidence="6" id="KW-1185">Reference proteome</keyword>
<dbReference type="CDD" id="cd00099">
    <property type="entry name" value="IgV"/>
    <property type="match status" value="1"/>
</dbReference>
<dbReference type="InterPro" id="IPR036179">
    <property type="entry name" value="Ig-like_dom_sf"/>
</dbReference>
<reference evidence="6" key="3">
    <citation type="journal article" date="2014" name="Nature">
        <title>Elephant shark genome provides unique insights into gnathostome evolution.</title>
        <authorList>
            <consortium name="International Elephant Shark Genome Sequencing Consortium"/>
            <person name="Venkatesh B."/>
            <person name="Lee A.P."/>
            <person name="Ravi V."/>
            <person name="Maurya A.K."/>
            <person name="Lian M.M."/>
            <person name="Swann J.B."/>
            <person name="Ohta Y."/>
            <person name="Flajnik M.F."/>
            <person name="Sutoh Y."/>
            <person name="Kasahara M."/>
            <person name="Hoon S."/>
            <person name="Gangu V."/>
            <person name="Roy S.W."/>
            <person name="Irimia M."/>
            <person name="Korzh V."/>
            <person name="Kondrychyn I."/>
            <person name="Lim Z.W."/>
            <person name="Tay B.H."/>
            <person name="Tohari S."/>
            <person name="Kong K.W."/>
            <person name="Ho S."/>
            <person name="Lorente-Galdos B."/>
            <person name="Quilez J."/>
            <person name="Marques-Bonet T."/>
            <person name="Raney B.J."/>
            <person name="Ingham P.W."/>
            <person name="Tay A."/>
            <person name="Hillier L.W."/>
            <person name="Minx P."/>
            <person name="Boehm T."/>
            <person name="Wilson R.K."/>
            <person name="Brenner S."/>
            <person name="Warren W.C."/>
        </authorList>
    </citation>
    <scope>NUCLEOTIDE SEQUENCE [LARGE SCALE GENOMIC DNA]</scope>
</reference>
<protein>
    <recommendedName>
        <fullName evidence="4">Immunoglobulin V-set domain-containing protein</fullName>
    </recommendedName>
</protein>
<keyword evidence="3" id="KW-1280">Immunoglobulin</keyword>
<proteinExistence type="predicted"/>
<reference evidence="6" key="1">
    <citation type="journal article" date="2006" name="Science">
        <title>Ancient noncoding elements conserved in the human genome.</title>
        <authorList>
            <person name="Venkatesh B."/>
            <person name="Kirkness E.F."/>
            <person name="Loh Y.H."/>
            <person name="Halpern A.L."/>
            <person name="Lee A.P."/>
            <person name="Johnson J."/>
            <person name="Dandona N."/>
            <person name="Viswanathan L.D."/>
            <person name="Tay A."/>
            <person name="Venter J.C."/>
            <person name="Strausberg R.L."/>
            <person name="Brenner S."/>
        </authorList>
    </citation>
    <scope>NUCLEOTIDE SEQUENCE [LARGE SCALE GENOMIC DNA]</scope>
</reference>
<keyword evidence="1" id="KW-0391">Immunity</keyword>
<evidence type="ECO:0000313" key="6">
    <source>
        <dbReference type="Proteomes" id="UP000314986"/>
    </source>
</evidence>
<accession>A0A4W3GMS6</accession>
<dbReference type="Ensembl" id="ENSCMIT00000004937.1">
    <property type="protein sequence ID" value="ENSCMIP00000004761.1"/>
    <property type="gene ID" value="ENSCMIG00000002823.1"/>
</dbReference>
<evidence type="ECO:0000256" key="2">
    <source>
        <dbReference type="ARBA" id="ARBA00023130"/>
    </source>
</evidence>
<organism evidence="5 6">
    <name type="scientific">Callorhinchus milii</name>
    <name type="common">Ghost shark</name>
    <dbReference type="NCBI Taxonomy" id="7868"/>
    <lineage>
        <taxon>Eukaryota</taxon>
        <taxon>Metazoa</taxon>
        <taxon>Chordata</taxon>
        <taxon>Craniata</taxon>
        <taxon>Vertebrata</taxon>
        <taxon>Chondrichthyes</taxon>
        <taxon>Holocephali</taxon>
        <taxon>Chimaeriformes</taxon>
        <taxon>Callorhinchidae</taxon>
        <taxon>Callorhinchus</taxon>
    </lineage>
</organism>
<evidence type="ECO:0000256" key="3">
    <source>
        <dbReference type="ARBA" id="ARBA00043265"/>
    </source>
</evidence>
<reference evidence="5" key="4">
    <citation type="submission" date="2025-08" db="UniProtKB">
        <authorList>
            <consortium name="Ensembl"/>
        </authorList>
    </citation>
    <scope>IDENTIFICATION</scope>
</reference>
<dbReference type="InterPro" id="IPR013783">
    <property type="entry name" value="Ig-like_fold"/>
</dbReference>
<reference evidence="6" key="2">
    <citation type="journal article" date="2007" name="PLoS Biol.">
        <title>Survey sequencing and comparative analysis of the elephant shark (Callorhinchus milii) genome.</title>
        <authorList>
            <person name="Venkatesh B."/>
            <person name="Kirkness E.F."/>
            <person name="Loh Y.H."/>
            <person name="Halpern A.L."/>
            <person name="Lee A.P."/>
            <person name="Johnson J."/>
            <person name="Dandona N."/>
            <person name="Viswanathan L.D."/>
            <person name="Tay A."/>
            <person name="Venter J.C."/>
            <person name="Strausberg R.L."/>
            <person name="Brenner S."/>
        </authorList>
    </citation>
    <scope>NUCLEOTIDE SEQUENCE [LARGE SCALE GENOMIC DNA]</scope>
</reference>
<dbReference type="Gene3D" id="2.60.40.10">
    <property type="entry name" value="Immunoglobulins"/>
    <property type="match status" value="1"/>
</dbReference>
<reference evidence="5" key="5">
    <citation type="submission" date="2025-09" db="UniProtKB">
        <authorList>
            <consortium name="Ensembl"/>
        </authorList>
    </citation>
    <scope>IDENTIFICATION</scope>
</reference>
<dbReference type="GO" id="GO:0002250">
    <property type="term" value="P:adaptive immune response"/>
    <property type="evidence" value="ECO:0007669"/>
    <property type="project" value="UniProtKB-KW"/>
</dbReference>
<feature type="domain" description="Immunoglobulin V-set" evidence="4">
    <location>
        <begin position="6"/>
        <end position="86"/>
    </location>
</feature>
<dbReference type="Proteomes" id="UP000314986">
    <property type="component" value="Unassembled WGS sequence"/>
</dbReference>
<dbReference type="SUPFAM" id="SSF48726">
    <property type="entry name" value="Immunoglobulin"/>
    <property type="match status" value="1"/>
</dbReference>
<evidence type="ECO:0000256" key="1">
    <source>
        <dbReference type="ARBA" id="ARBA00022859"/>
    </source>
</evidence>
<evidence type="ECO:0000259" key="4">
    <source>
        <dbReference type="Pfam" id="PF07686"/>
    </source>
</evidence>
<dbReference type="Pfam" id="PF07686">
    <property type="entry name" value="V-set"/>
    <property type="match status" value="1"/>
</dbReference>
<dbReference type="GeneTree" id="ENSGT00970000196768"/>